<dbReference type="STRING" id="244447.ENSCSEP00000005850"/>
<dbReference type="GO" id="GO:0018025">
    <property type="term" value="F:calmodulin-lysine N-methyltransferase activity"/>
    <property type="evidence" value="ECO:0007669"/>
    <property type="project" value="InterPro"/>
</dbReference>
<dbReference type="GO" id="GO:0032259">
    <property type="term" value="P:methylation"/>
    <property type="evidence" value="ECO:0007669"/>
    <property type="project" value="UniProtKB-KW"/>
</dbReference>
<dbReference type="InterPro" id="IPR029063">
    <property type="entry name" value="SAM-dependent_MTases_sf"/>
</dbReference>
<evidence type="ECO:0000256" key="6">
    <source>
        <dbReference type="ARBA" id="ARBA00023242"/>
    </source>
</evidence>
<keyword evidence="6" id="KW-0539">Nucleus</keyword>
<name>A0A3P8V033_CYNSE</name>
<protein>
    <submittedName>
        <fullName evidence="7">Calmodulin-lysine N-methyltransferase</fullName>
    </submittedName>
</protein>
<proteinExistence type="predicted"/>
<dbReference type="Ensembl" id="ENSCSET00000005913.1">
    <property type="protein sequence ID" value="ENSCSEP00000005850.1"/>
    <property type="gene ID" value="ENSCSEG00000003780.1"/>
</dbReference>
<reference evidence="7" key="3">
    <citation type="submission" date="2025-09" db="UniProtKB">
        <authorList>
            <consortium name="Ensembl"/>
        </authorList>
    </citation>
    <scope>IDENTIFICATION</scope>
</reference>
<keyword evidence="5" id="KW-0808">Transferase</keyword>
<dbReference type="PANTHER" id="PTHR13539">
    <property type="entry name" value="CALMODULIN-LYSINE N-METHYLTRANSFERASE"/>
    <property type="match status" value="1"/>
</dbReference>
<sequence length="290" mass="31794">GGSRAAVGSDGNKKLKTAYSTLSPSIPPSLSLSLTQVLRQKQVNSPQVKQASVRRFATFDLFNRRRLPSHDPTDTSGDQWVEYTSVYLPEFSALLRDDLGPLKVQEVLNSFDNTGNICVWPSEEVLAHYFGPTLWSRWDSNPGPTACKAGVALCADVEEVLLSDGNETSIQSILSPQSSSSSSNSTLDGHFDVVMCADCTEEMSLFSLVSSSQGLALVLAPHRGRTLTQFCDLAQEAGLCVCVQQQYDPQVWEVHQKMRLEGKDSYDENIHYPLLVTLTRAAEGVSRTQC</sequence>
<dbReference type="OMA" id="CFLGIWP"/>
<dbReference type="GeneTree" id="ENSGT00390000002168"/>
<evidence type="ECO:0000256" key="1">
    <source>
        <dbReference type="ARBA" id="ARBA00004123"/>
    </source>
</evidence>
<evidence type="ECO:0000256" key="4">
    <source>
        <dbReference type="ARBA" id="ARBA00022603"/>
    </source>
</evidence>
<evidence type="ECO:0000313" key="8">
    <source>
        <dbReference type="Proteomes" id="UP000265120"/>
    </source>
</evidence>
<evidence type="ECO:0000256" key="2">
    <source>
        <dbReference type="ARBA" id="ARBA00004496"/>
    </source>
</evidence>
<evidence type="ECO:0000256" key="3">
    <source>
        <dbReference type="ARBA" id="ARBA00022490"/>
    </source>
</evidence>
<accession>A0A3P8V033</accession>
<keyword evidence="4" id="KW-0489">Methyltransferase</keyword>
<keyword evidence="3" id="KW-0963">Cytoplasm</keyword>
<reference evidence="7" key="2">
    <citation type="submission" date="2025-08" db="UniProtKB">
        <authorList>
            <consortium name="Ensembl"/>
        </authorList>
    </citation>
    <scope>IDENTIFICATION</scope>
</reference>
<dbReference type="InterPro" id="IPR025800">
    <property type="entry name" value="CaM-Lys-N-MeTrfase"/>
</dbReference>
<comment type="subcellular location">
    <subcellularLocation>
        <location evidence="2">Cytoplasm</location>
    </subcellularLocation>
    <subcellularLocation>
        <location evidence="1">Nucleus</location>
    </subcellularLocation>
</comment>
<dbReference type="Gene3D" id="3.40.50.150">
    <property type="entry name" value="Vaccinia Virus protein VP39"/>
    <property type="match status" value="1"/>
</dbReference>
<reference evidence="7 8" key="1">
    <citation type="journal article" date="2014" name="Nat. Genet.">
        <title>Whole-genome sequence of a flatfish provides insights into ZW sex chromosome evolution and adaptation to a benthic lifestyle.</title>
        <authorList>
            <person name="Chen S."/>
            <person name="Zhang G."/>
            <person name="Shao C."/>
            <person name="Huang Q."/>
            <person name="Liu G."/>
            <person name="Zhang P."/>
            <person name="Song W."/>
            <person name="An N."/>
            <person name="Chalopin D."/>
            <person name="Volff J.N."/>
            <person name="Hong Y."/>
            <person name="Li Q."/>
            <person name="Sha Z."/>
            <person name="Zhou H."/>
            <person name="Xie M."/>
            <person name="Yu Q."/>
            <person name="Liu Y."/>
            <person name="Xiang H."/>
            <person name="Wang N."/>
            <person name="Wu K."/>
            <person name="Yang C."/>
            <person name="Zhou Q."/>
            <person name="Liao X."/>
            <person name="Yang L."/>
            <person name="Hu Q."/>
            <person name="Zhang J."/>
            <person name="Meng L."/>
            <person name="Jin L."/>
            <person name="Tian Y."/>
            <person name="Lian J."/>
            <person name="Yang J."/>
            <person name="Miao G."/>
            <person name="Liu S."/>
            <person name="Liang Z."/>
            <person name="Yan F."/>
            <person name="Li Y."/>
            <person name="Sun B."/>
            <person name="Zhang H."/>
            <person name="Zhang J."/>
            <person name="Zhu Y."/>
            <person name="Du M."/>
            <person name="Zhao Y."/>
            <person name="Schartl M."/>
            <person name="Tang Q."/>
            <person name="Wang J."/>
        </authorList>
    </citation>
    <scope>NUCLEOTIDE SEQUENCE</scope>
</reference>
<organism evidence="7 8">
    <name type="scientific">Cynoglossus semilaevis</name>
    <name type="common">Tongue sole</name>
    <dbReference type="NCBI Taxonomy" id="244447"/>
    <lineage>
        <taxon>Eukaryota</taxon>
        <taxon>Metazoa</taxon>
        <taxon>Chordata</taxon>
        <taxon>Craniata</taxon>
        <taxon>Vertebrata</taxon>
        <taxon>Euteleostomi</taxon>
        <taxon>Actinopterygii</taxon>
        <taxon>Neopterygii</taxon>
        <taxon>Teleostei</taxon>
        <taxon>Neoteleostei</taxon>
        <taxon>Acanthomorphata</taxon>
        <taxon>Carangaria</taxon>
        <taxon>Pleuronectiformes</taxon>
        <taxon>Pleuronectoidei</taxon>
        <taxon>Cynoglossidae</taxon>
        <taxon>Cynoglossinae</taxon>
        <taxon>Cynoglossus</taxon>
    </lineage>
</organism>
<evidence type="ECO:0000313" key="7">
    <source>
        <dbReference type="Ensembl" id="ENSCSEP00000005850.1"/>
    </source>
</evidence>
<dbReference type="InParanoid" id="A0A3P8V033"/>
<dbReference type="PANTHER" id="PTHR13539:SF3">
    <property type="entry name" value="CALMODULIN-LYSINE N-METHYLTRANSFERASE"/>
    <property type="match status" value="1"/>
</dbReference>
<dbReference type="GO" id="GO:0005737">
    <property type="term" value="C:cytoplasm"/>
    <property type="evidence" value="ECO:0007669"/>
    <property type="project" value="UniProtKB-SubCell"/>
</dbReference>
<dbReference type="GO" id="GO:0005634">
    <property type="term" value="C:nucleus"/>
    <property type="evidence" value="ECO:0007669"/>
    <property type="project" value="UniProtKB-SubCell"/>
</dbReference>
<dbReference type="AlphaFoldDB" id="A0A3P8V033"/>
<dbReference type="Proteomes" id="UP000265120">
    <property type="component" value="Chromosome 12"/>
</dbReference>
<keyword evidence="8" id="KW-1185">Reference proteome</keyword>
<evidence type="ECO:0000256" key="5">
    <source>
        <dbReference type="ARBA" id="ARBA00022679"/>
    </source>
</evidence>